<dbReference type="InterPro" id="IPR003594">
    <property type="entry name" value="HATPase_dom"/>
</dbReference>
<dbReference type="PANTHER" id="PTHR43304">
    <property type="entry name" value="PHYTOCHROME-LIKE PROTEIN CPH1"/>
    <property type="match status" value="1"/>
</dbReference>
<dbReference type="InterPro" id="IPR001610">
    <property type="entry name" value="PAC"/>
</dbReference>
<evidence type="ECO:0000256" key="3">
    <source>
        <dbReference type="ARBA" id="ARBA00012438"/>
    </source>
</evidence>
<dbReference type="RefSeq" id="WP_092436136.1">
    <property type="nucleotide sequence ID" value="NZ_FMYP01000010.1"/>
</dbReference>
<evidence type="ECO:0000259" key="12">
    <source>
        <dbReference type="PROSITE" id="PS50109"/>
    </source>
</evidence>
<sequence>MKRDILRNVVAAIIYLLLALPPMLLGHHEGIIAPFWPASGFVVFAILYFGYKVLPGIFVAAVAANYGMAVTAIGTPNISIGIFALLVGVGNISEAVVIKMILGSRTAISIISNTKTSFKFIGAAIIGTAISALFGNTNHLFSKEFFLIQIQNDVIIWWLSHLISIIIIVPLFLTVVQPIKLKLSRLNAIELFIFVIVFGFIEFSLKQRIASPTSYNSLIFISIPTILFFAYRYPRAVAFLGVLTLYILSAYSGINAAPPFNIADIPMRYLSIQQFQLVLGSTILVAVTILSERKEIFRKLAEGFVSIEQKVKERTSELEYANQMLMQEFAMREEIEQQLVAKEELLNHTQQLARIGNWEYTVETNTITWSEETFRILELPSKQDISNLEDLQLIVGDYRSSVFKTLLSKCIDSKQNTQELITIRTALGKQKTVLMKLHPFTIGGSVLKVNGIIQDLTNLLEKERELAESEEKYRSLFDTSIDSIVVFETDTLNIIDTNPAFSKQYGYTREEILGLKYAILTADEGKTLSQTFQDMKEGNSREKIHLHRKKNGETFYLEGSINPFNFRGKQICYAISNDITQRVKDEHERVERENRFRSFFDSNLVGFAEISIDGEWLNYNERLCTLLGITDIELKNTTWMEITHPDDLPTENKLAHKVLTRQIENYSIEKRFINKSGLTIPTRVYISPMRTGRGNIRSYVCIVENITEQKEAEALLIDSRKKLEAAQQIGHVGSWSIDLESKRMTWSDEVFRIFGFKENEFYPSYTTFKKIIDGGDQPLLDNLLKEAKSGKKITVKTEQKIANRTNEVRYISMNISTQPNKDGITTELIGSIADITDLKTTQIKLEAANNTKEKMLSIIAHDLRSPLASVKQIADLLAGEWQIYDTETITNLLYGLRSSTNETFNLLENLLGWARAQKGELVFTPHKQDVCGVIKETLLLVKSTAISKDITLHESSPKNAIANFDLEMVKLIIRNLVSNAIKFTPPGGDVEAKIIAGPDVIEIQIIDNGLGMNEETIEKIMDKNTHYTTSGTMEERGSGLGLKLVIEFIERNRGQLWVTSRLGEGTTFHVTLPV</sequence>
<dbReference type="CDD" id="cd00075">
    <property type="entry name" value="HATPase"/>
    <property type="match status" value="1"/>
</dbReference>
<keyword evidence="5" id="KW-0597">Phosphoprotein</keyword>
<dbReference type="CDD" id="cd00082">
    <property type="entry name" value="HisKA"/>
    <property type="match status" value="1"/>
</dbReference>
<dbReference type="SUPFAM" id="SSF47384">
    <property type="entry name" value="Homodimeric domain of signal transducing histidine kinase"/>
    <property type="match status" value="1"/>
</dbReference>
<dbReference type="Gene3D" id="1.10.287.130">
    <property type="match status" value="1"/>
</dbReference>
<evidence type="ECO:0000259" key="13">
    <source>
        <dbReference type="PROSITE" id="PS50112"/>
    </source>
</evidence>
<dbReference type="Gene3D" id="3.30.565.10">
    <property type="entry name" value="Histidine kinase-like ATPase, C-terminal domain"/>
    <property type="match status" value="1"/>
</dbReference>
<feature type="domain" description="PAC" evidence="14">
    <location>
        <begin position="666"/>
        <end position="718"/>
    </location>
</feature>
<organism evidence="15 16">
    <name type="scientific">Williamwhitmania taraxaci</name>
    <dbReference type="NCBI Taxonomy" id="1640674"/>
    <lineage>
        <taxon>Bacteria</taxon>
        <taxon>Pseudomonadati</taxon>
        <taxon>Bacteroidota</taxon>
        <taxon>Bacteroidia</taxon>
        <taxon>Bacteroidales</taxon>
        <taxon>Williamwhitmaniaceae</taxon>
        <taxon>Williamwhitmania</taxon>
    </lineage>
</organism>
<evidence type="ECO:0000256" key="5">
    <source>
        <dbReference type="ARBA" id="ARBA00022553"/>
    </source>
</evidence>
<dbReference type="Pfam" id="PF02518">
    <property type="entry name" value="HATPase_c"/>
    <property type="match status" value="1"/>
</dbReference>
<keyword evidence="8" id="KW-0418">Kinase</keyword>
<dbReference type="Pfam" id="PF08447">
    <property type="entry name" value="PAS_3"/>
    <property type="match status" value="2"/>
</dbReference>
<dbReference type="PANTHER" id="PTHR43304:SF1">
    <property type="entry name" value="PAC DOMAIN-CONTAINING PROTEIN"/>
    <property type="match status" value="1"/>
</dbReference>
<dbReference type="SMART" id="SM00091">
    <property type="entry name" value="PAS"/>
    <property type="match status" value="4"/>
</dbReference>
<dbReference type="OrthoDB" id="9781208at2"/>
<feature type="transmembrane region" description="Helical" evidence="11">
    <location>
        <begin position="5"/>
        <end position="25"/>
    </location>
</feature>
<evidence type="ECO:0000256" key="2">
    <source>
        <dbReference type="ARBA" id="ARBA00004651"/>
    </source>
</evidence>
<dbReference type="Proteomes" id="UP000199452">
    <property type="component" value="Unassembled WGS sequence"/>
</dbReference>
<evidence type="ECO:0000313" key="16">
    <source>
        <dbReference type="Proteomes" id="UP000199452"/>
    </source>
</evidence>
<dbReference type="InterPro" id="IPR000014">
    <property type="entry name" value="PAS"/>
</dbReference>
<dbReference type="Pfam" id="PF13426">
    <property type="entry name" value="PAS_9"/>
    <property type="match status" value="1"/>
</dbReference>
<dbReference type="PROSITE" id="PS50109">
    <property type="entry name" value="HIS_KIN"/>
    <property type="match status" value="1"/>
</dbReference>
<dbReference type="InterPro" id="IPR000700">
    <property type="entry name" value="PAS-assoc_C"/>
</dbReference>
<dbReference type="EMBL" id="FMYP01000010">
    <property type="protein sequence ID" value="SDB92850.1"/>
    <property type="molecule type" value="Genomic_DNA"/>
</dbReference>
<evidence type="ECO:0000256" key="10">
    <source>
        <dbReference type="ARBA" id="ARBA00023136"/>
    </source>
</evidence>
<feature type="transmembrane region" description="Helical" evidence="11">
    <location>
        <begin position="183"/>
        <end position="201"/>
    </location>
</feature>
<feature type="domain" description="PAS" evidence="13">
    <location>
        <begin position="592"/>
        <end position="662"/>
    </location>
</feature>
<dbReference type="SMART" id="SM00086">
    <property type="entry name" value="PAC"/>
    <property type="match status" value="4"/>
</dbReference>
<keyword evidence="10 11" id="KW-0472">Membrane</keyword>
<dbReference type="EC" id="2.7.13.3" evidence="3"/>
<feature type="domain" description="PAC" evidence="14">
    <location>
        <begin position="795"/>
        <end position="847"/>
    </location>
</feature>
<evidence type="ECO:0000256" key="8">
    <source>
        <dbReference type="ARBA" id="ARBA00022777"/>
    </source>
</evidence>
<evidence type="ECO:0000259" key="14">
    <source>
        <dbReference type="PROSITE" id="PS50113"/>
    </source>
</evidence>
<dbReference type="CDD" id="cd00130">
    <property type="entry name" value="PAS"/>
    <property type="match status" value="2"/>
</dbReference>
<evidence type="ECO:0000313" key="15">
    <source>
        <dbReference type="EMBL" id="SDB92850.1"/>
    </source>
</evidence>
<dbReference type="Pfam" id="PF05231">
    <property type="entry name" value="MASE1"/>
    <property type="match status" value="1"/>
</dbReference>
<gene>
    <name evidence="15" type="ORF">SAMN05216323_101021</name>
</gene>
<feature type="transmembrane region" description="Helical" evidence="11">
    <location>
        <begin position="213"/>
        <end position="231"/>
    </location>
</feature>
<dbReference type="SUPFAM" id="SSF55874">
    <property type="entry name" value="ATPase domain of HSP90 chaperone/DNA topoisomerase II/histidine kinase"/>
    <property type="match status" value="1"/>
</dbReference>
<feature type="domain" description="PAS" evidence="13">
    <location>
        <begin position="469"/>
        <end position="539"/>
    </location>
</feature>
<evidence type="ECO:0000256" key="4">
    <source>
        <dbReference type="ARBA" id="ARBA00022475"/>
    </source>
</evidence>
<evidence type="ECO:0000256" key="1">
    <source>
        <dbReference type="ARBA" id="ARBA00000085"/>
    </source>
</evidence>
<dbReference type="GO" id="GO:0000155">
    <property type="term" value="F:phosphorelay sensor kinase activity"/>
    <property type="evidence" value="ECO:0007669"/>
    <property type="project" value="InterPro"/>
</dbReference>
<feature type="transmembrane region" description="Helical" evidence="11">
    <location>
        <begin position="236"/>
        <end position="254"/>
    </location>
</feature>
<reference evidence="15 16" key="1">
    <citation type="submission" date="2016-09" db="EMBL/GenBank/DDBJ databases">
        <authorList>
            <person name="Capua I."/>
            <person name="De Benedictis P."/>
            <person name="Joannis T."/>
            <person name="Lombin L.H."/>
            <person name="Cattoli G."/>
        </authorList>
    </citation>
    <scope>NUCLEOTIDE SEQUENCE [LARGE SCALE GENOMIC DNA]</scope>
    <source>
        <strain evidence="15 16">A7P-90m</strain>
    </source>
</reference>
<keyword evidence="4" id="KW-1003">Cell membrane</keyword>
<proteinExistence type="predicted"/>
<dbReference type="AlphaFoldDB" id="A0A1G6HF31"/>
<comment type="catalytic activity">
    <reaction evidence="1">
        <text>ATP + protein L-histidine = ADP + protein N-phospho-L-histidine.</text>
        <dbReference type="EC" id="2.7.13.3"/>
    </reaction>
</comment>
<evidence type="ECO:0000256" key="11">
    <source>
        <dbReference type="SAM" id="Phobius"/>
    </source>
</evidence>
<dbReference type="NCBIfam" id="TIGR00229">
    <property type="entry name" value="sensory_box"/>
    <property type="match status" value="3"/>
</dbReference>
<dbReference type="InterPro" id="IPR036097">
    <property type="entry name" value="HisK_dim/P_sf"/>
</dbReference>
<feature type="domain" description="Histidine kinase" evidence="12">
    <location>
        <begin position="858"/>
        <end position="1074"/>
    </location>
</feature>
<accession>A0A1G6HF31</accession>
<dbReference type="InterPro" id="IPR013655">
    <property type="entry name" value="PAS_fold_3"/>
</dbReference>
<dbReference type="STRING" id="1640674.SAMN05216323_101021"/>
<dbReference type="InterPro" id="IPR052162">
    <property type="entry name" value="Sensor_kinase/Photoreceptor"/>
</dbReference>
<feature type="transmembrane region" description="Helical" evidence="11">
    <location>
        <begin position="31"/>
        <end position="49"/>
    </location>
</feature>
<dbReference type="PROSITE" id="PS50113">
    <property type="entry name" value="PAC"/>
    <property type="match status" value="2"/>
</dbReference>
<dbReference type="Gene3D" id="3.30.450.20">
    <property type="entry name" value="PAS domain"/>
    <property type="match status" value="4"/>
</dbReference>
<comment type="subcellular location">
    <subcellularLocation>
        <location evidence="2">Cell membrane</location>
        <topology evidence="2">Multi-pass membrane protein</topology>
    </subcellularLocation>
</comment>
<dbReference type="InterPro" id="IPR003661">
    <property type="entry name" value="HisK_dim/P_dom"/>
</dbReference>
<dbReference type="SUPFAM" id="SSF55785">
    <property type="entry name" value="PYP-like sensor domain (PAS domain)"/>
    <property type="match status" value="4"/>
</dbReference>
<dbReference type="InterPro" id="IPR035965">
    <property type="entry name" value="PAS-like_dom_sf"/>
</dbReference>
<keyword evidence="6" id="KW-0808">Transferase</keyword>
<feature type="transmembrane region" description="Helical" evidence="11">
    <location>
        <begin position="118"/>
        <end position="135"/>
    </location>
</feature>
<feature type="transmembrane region" description="Helical" evidence="11">
    <location>
        <begin position="155"/>
        <end position="176"/>
    </location>
</feature>
<evidence type="ECO:0000256" key="6">
    <source>
        <dbReference type="ARBA" id="ARBA00022679"/>
    </source>
</evidence>
<keyword evidence="9 11" id="KW-1133">Transmembrane helix</keyword>
<dbReference type="InterPro" id="IPR004358">
    <property type="entry name" value="Sig_transdc_His_kin-like_C"/>
</dbReference>
<dbReference type="InterPro" id="IPR036890">
    <property type="entry name" value="HATPase_C_sf"/>
</dbReference>
<protein>
    <recommendedName>
        <fullName evidence="3">histidine kinase</fullName>
        <ecNumber evidence="3">2.7.13.3</ecNumber>
    </recommendedName>
</protein>
<evidence type="ECO:0000256" key="7">
    <source>
        <dbReference type="ARBA" id="ARBA00022692"/>
    </source>
</evidence>
<dbReference type="InterPro" id="IPR007895">
    <property type="entry name" value="MASE1"/>
</dbReference>
<dbReference type="InterPro" id="IPR005467">
    <property type="entry name" value="His_kinase_dom"/>
</dbReference>
<name>A0A1G6HF31_9BACT</name>
<dbReference type="PRINTS" id="PR00344">
    <property type="entry name" value="BCTRLSENSOR"/>
</dbReference>
<keyword evidence="16" id="KW-1185">Reference proteome</keyword>
<feature type="transmembrane region" description="Helical" evidence="11">
    <location>
        <begin position="56"/>
        <end position="74"/>
    </location>
</feature>
<dbReference type="SMART" id="SM00388">
    <property type="entry name" value="HisKA"/>
    <property type="match status" value="1"/>
</dbReference>
<dbReference type="GO" id="GO:0005886">
    <property type="term" value="C:plasma membrane"/>
    <property type="evidence" value="ECO:0007669"/>
    <property type="project" value="UniProtKB-SubCell"/>
</dbReference>
<dbReference type="SMART" id="SM00387">
    <property type="entry name" value="HATPase_c"/>
    <property type="match status" value="1"/>
</dbReference>
<feature type="transmembrane region" description="Helical" evidence="11">
    <location>
        <begin position="80"/>
        <end position="98"/>
    </location>
</feature>
<keyword evidence="7 11" id="KW-0812">Transmembrane</keyword>
<dbReference type="PROSITE" id="PS50112">
    <property type="entry name" value="PAS"/>
    <property type="match status" value="2"/>
</dbReference>
<evidence type="ECO:0000256" key="9">
    <source>
        <dbReference type="ARBA" id="ARBA00022989"/>
    </source>
</evidence>